<keyword evidence="2 6" id="KW-0812">Transmembrane</keyword>
<evidence type="ECO:0000313" key="9">
    <source>
        <dbReference type="Proteomes" id="UP001316803"/>
    </source>
</evidence>
<keyword evidence="9" id="KW-1185">Reference proteome</keyword>
<dbReference type="PANTHER" id="PTHR23502:SF144">
    <property type="entry name" value="MAJOR FACILITATOR SUPERFAMILY (MFS) PROFILE DOMAIN-CONTAINING PROTEIN"/>
    <property type="match status" value="1"/>
</dbReference>
<accession>A0AAN8IL42</accession>
<protein>
    <recommendedName>
        <fullName evidence="7">Major facilitator superfamily (MFS) profile domain-containing protein</fullName>
    </recommendedName>
</protein>
<dbReference type="PROSITE" id="PS00216">
    <property type="entry name" value="SUGAR_TRANSPORT_1"/>
    <property type="match status" value="1"/>
</dbReference>
<dbReference type="Pfam" id="PF07690">
    <property type="entry name" value="MFS_1"/>
    <property type="match status" value="1"/>
</dbReference>
<feature type="transmembrane region" description="Helical" evidence="6">
    <location>
        <begin position="361"/>
        <end position="381"/>
    </location>
</feature>
<proteinExistence type="predicted"/>
<feature type="domain" description="Major facilitator superfamily (MFS) profile" evidence="7">
    <location>
        <begin position="75"/>
        <end position="533"/>
    </location>
</feature>
<evidence type="ECO:0000256" key="3">
    <source>
        <dbReference type="ARBA" id="ARBA00022989"/>
    </source>
</evidence>
<dbReference type="PROSITE" id="PS50850">
    <property type="entry name" value="MFS"/>
    <property type="match status" value="1"/>
</dbReference>
<evidence type="ECO:0000256" key="5">
    <source>
        <dbReference type="SAM" id="MobiDB-lite"/>
    </source>
</evidence>
<feature type="transmembrane region" description="Helical" evidence="6">
    <location>
        <begin position="114"/>
        <end position="133"/>
    </location>
</feature>
<feature type="transmembrane region" description="Helical" evidence="6">
    <location>
        <begin position="230"/>
        <end position="249"/>
    </location>
</feature>
<dbReference type="Proteomes" id="UP001316803">
    <property type="component" value="Unassembled WGS sequence"/>
</dbReference>
<dbReference type="PANTHER" id="PTHR23502">
    <property type="entry name" value="MAJOR FACILITATOR SUPERFAMILY"/>
    <property type="match status" value="1"/>
</dbReference>
<feature type="region of interest" description="Disordered" evidence="5">
    <location>
        <begin position="1"/>
        <end position="27"/>
    </location>
</feature>
<dbReference type="AlphaFoldDB" id="A0AAN8IL42"/>
<organism evidence="8 9">
    <name type="scientific">Knufia fluminis</name>
    <dbReference type="NCBI Taxonomy" id="191047"/>
    <lineage>
        <taxon>Eukaryota</taxon>
        <taxon>Fungi</taxon>
        <taxon>Dikarya</taxon>
        <taxon>Ascomycota</taxon>
        <taxon>Pezizomycotina</taxon>
        <taxon>Eurotiomycetes</taxon>
        <taxon>Chaetothyriomycetidae</taxon>
        <taxon>Chaetothyriales</taxon>
        <taxon>Trichomeriaceae</taxon>
        <taxon>Knufia</taxon>
    </lineage>
</organism>
<evidence type="ECO:0000256" key="6">
    <source>
        <dbReference type="SAM" id="Phobius"/>
    </source>
</evidence>
<feature type="transmembrane region" description="Helical" evidence="6">
    <location>
        <begin position="73"/>
        <end position="94"/>
    </location>
</feature>
<feature type="region of interest" description="Disordered" evidence="5">
    <location>
        <begin position="284"/>
        <end position="305"/>
    </location>
</feature>
<evidence type="ECO:0000259" key="7">
    <source>
        <dbReference type="PROSITE" id="PS50850"/>
    </source>
</evidence>
<keyword evidence="4 6" id="KW-0472">Membrane</keyword>
<dbReference type="GO" id="GO:0005886">
    <property type="term" value="C:plasma membrane"/>
    <property type="evidence" value="ECO:0007669"/>
    <property type="project" value="TreeGrafter"/>
</dbReference>
<dbReference type="GO" id="GO:0042908">
    <property type="term" value="P:xenobiotic transport"/>
    <property type="evidence" value="ECO:0007669"/>
    <property type="project" value="UniProtKB-ARBA"/>
</dbReference>
<evidence type="ECO:0000256" key="1">
    <source>
        <dbReference type="ARBA" id="ARBA00004141"/>
    </source>
</evidence>
<feature type="transmembrane region" description="Helical" evidence="6">
    <location>
        <begin position="443"/>
        <end position="469"/>
    </location>
</feature>
<sequence>MTDFSPKRRDSSSTVTNNTASKSQQDLHNEATTYPLPLLLTDDVEAHQESAGEVTRVATNDRPYTTFTGRQKAILVLISTLGACFSHFTANIYFPAIDTISRALRVSVSEVNLTITTYLIFQGIAPSFISAIADEYGRRPAYVVGFTIYMLANLGLGLNNSYAGLLVLRCIQSCGCSGLVSLNQGTVADIITSAERGKYISITSIATILAPSVAPIAGGLLADHLGWHSIFWFLLILSGIYFIPLLLFFPETARKIVGDGSIDPPKWNRCLTDLLRERKAQKDMEKIEPTNQQPPSNPDSNNHPHKTRFNPLATLSILADPETALLLTTSGILYATFYALSTSLTVQFHLIYNLSTTQQGLLFLPQALGTIFAAIFNTHAIDARYRVHAARSGIPVDRHKQIDILSTSMPIERARLEIAVPMMTICYIATIIYGWLLHARVHIAGPITMLFIIGFTALSSFSVLSVLIIDLHRSRAATAGAANILVRCLLGAGSSAVVGPVIGGIGLGWCFTLVGGIGLVSLPLLGVCVVRGVGMRGRRREREGARAKLREEKVRRTEQARGENECKKG</sequence>
<reference evidence="8 9" key="1">
    <citation type="submission" date="2022-12" db="EMBL/GenBank/DDBJ databases">
        <title>Genomic features and morphological characterization of a novel Knufia sp. strain isolated from spacecraft assembly facility.</title>
        <authorList>
            <person name="Teixeira M."/>
            <person name="Chander A.M."/>
            <person name="Stajich J.E."/>
            <person name="Venkateswaran K."/>
        </authorList>
    </citation>
    <scope>NUCLEOTIDE SEQUENCE [LARGE SCALE GENOMIC DNA]</scope>
    <source>
        <strain evidence="8 9">FJI-L2-BK-P2</strain>
    </source>
</reference>
<evidence type="ECO:0000256" key="4">
    <source>
        <dbReference type="ARBA" id="ARBA00023136"/>
    </source>
</evidence>
<dbReference type="GO" id="GO:0022857">
    <property type="term" value="F:transmembrane transporter activity"/>
    <property type="evidence" value="ECO:0007669"/>
    <property type="project" value="InterPro"/>
</dbReference>
<keyword evidence="3 6" id="KW-1133">Transmembrane helix</keyword>
<feature type="compositionally biased region" description="Polar residues" evidence="5">
    <location>
        <begin position="12"/>
        <end position="27"/>
    </location>
</feature>
<dbReference type="Gene3D" id="1.20.1250.20">
    <property type="entry name" value="MFS general substrate transporter like domains"/>
    <property type="match status" value="1"/>
</dbReference>
<dbReference type="InterPro" id="IPR011701">
    <property type="entry name" value="MFS"/>
</dbReference>
<feature type="compositionally biased region" description="Basic and acidic residues" evidence="5">
    <location>
        <begin position="1"/>
        <end position="11"/>
    </location>
</feature>
<dbReference type="SUPFAM" id="SSF103473">
    <property type="entry name" value="MFS general substrate transporter"/>
    <property type="match status" value="1"/>
</dbReference>
<feature type="transmembrane region" description="Helical" evidence="6">
    <location>
        <begin position="481"/>
        <end position="505"/>
    </location>
</feature>
<dbReference type="InterPro" id="IPR036259">
    <property type="entry name" value="MFS_trans_sf"/>
</dbReference>
<feature type="region of interest" description="Disordered" evidence="5">
    <location>
        <begin position="541"/>
        <end position="569"/>
    </location>
</feature>
<dbReference type="InterPro" id="IPR020846">
    <property type="entry name" value="MFS_dom"/>
</dbReference>
<evidence type="ECO:0000313" key="8">
    <source>
        <dbReference type="EMBL" id="KAK5951847.1"/>
    </source>
</evidence>
<comment type="caution">
    <text evidence="8">The sequence shown here is derived from an EMBL/GenBank/DDBJ whole genome shotgun (WGS) entry which is preliminary data.</text>
</comment>
<feature type="transmembrane region" description="Helical" evidence="6">
    <location>
        <begin position="324"/>
        <end position="341"/>
    </location>
</feature>
<comment type="subcellular location">
    <subcellularLocation>
        <location evidence="1">Membrane</location>
        <topology evidence="1">Multi-pass membrane protein</topology>
    </subcellularLocation>
</comment>
<name>A0AAN8IL42_9EURO</name>
<feature type="transmembrane region" description="Helical" evidence="6">
    <location>
        <begin position="511"/>
        <end position="533"/>
    </location>
</feature>
<gene>
    <name evidence="8" type="ORF">OHC33_007139</name>
</gene>
<dbReference type="GO" id="GO:0140115">
    <property type="term" value="P:export across plasma membrane"/>
    <property type="evidence" value="ECO:0007669"/>
    <property type="project" value="UniProtKB-ARBA"/>
</dbReference>
<evidence type="ECO:0000256" key="2">
    <source>
        <dbReference type="ARBA" id="ARBA00022692"/>
    </source>
</evidence>
<feature type="transmembrane region" description="Helical" evidence="6">
    <location>
        <begin position="418"/>
        <end position="437"/>
    </location>
</feature>
<feature type="compositionally biased region" description="Low complexity" evidence="5">
    <location>
        <begin position="291"/>
        <end position="301"/>
    </location>
</feature>
<dbReference type="InterPro" id="IPR005829">
    <property type="entry name" value="Sugar_transporter_CS"/>
</dbReference>
<dbReference type="EMBL" id="JAKLMC020000018">
    <property type="protein sequence ID" value="KAK5951847.1"/>
    <property type="molecule type" value="Genomic_DNA"/>
</dbReference>